<dbReference type="KEGG" id="mpi:Mpet_2344"/>
<reference evidence="2 3" key="1">
    <citation type="journal article" date="2010" name="Stand. Genomic Sci.">
        <title>Complete genome sequence of Methanoplanus petrolearius type strain (SEBR 4847).</title>
        <authorList>
            <person name="Brambilla E."/>
            <person name="Djao O.D."/>
            <person name="Daligault H."/>
            <person name="Lapidus A."/>
            <person name="Lucas S."/>
            <person name="Hammon N."/>
            <person name="Nolan M."/>
            <person name="Tice H."/>
            <person name="Cheng J.F."/>
            <person name="Han C."/>
            <person name="Tapia R."/>
            <person name="Goodwin L."/>
            <person name="Pitluck S."/>
            <person name="Liolios K."/>
            <person name="Ivanova N."/>
            <person name="Mavromatis K."/>
            <person name="Mikhailova N."/>
            <person name="Pati A."/>
            <person name="Chen A."/>
            <person name="Palaniappan K."/>
            <person name="Land M."/>
            <person name="Hauser L."/>
            <person name="Chang Y.J."/>
            <person name="Jeffries C.D."/>
            <person name="Rohde M."/>
            <person name="Spring S."/>
            <person name="Sikorski J."/>
            <person name="Goker M."/>
            <person name="Woyke T."/>
            <person name="Bristow J."/>
            <person name="Eisen J.A."/>
            <person name="Markowitz V."/>
            <person name="Hugenholtz P."/>
            <person name="Kyrpides N.C."/>
            <person name="Klenk H.P."/>
        </authorList>
    </citation>
    <scope>NUCLEOTIDE SEQUENCE [LARGE SCALE GENOMIC DNA]</scope>
    <source>
        <strain evidence="3">DSM 11571 / OCM 486 / SEBR 4847</strain>
    </source>
</reference>
<dbReference type="AlphaFoldDB" id="E1RDA8"/>
<dbReference type="EMBL" id="CP002117">
    <property type="protein sequence ID" value="ADN37091.1"/>
    <property type="molecule type" value="Genomic_DNA"/>
</dbReference>
<proteinExistence type="predicted"/>
<dbReference type="CDD" id="cd00851">
    <property type="entry name" value="MTH1175"/>
    <property type="match status" value="1"/>
</dbReference>
<dbReference type="InterPro" id="IPR003731">
    <property type="entry name" value="Di-Nase_FeMo-co_biosynth"/>
</dbReference>
<dbReference type="STRING" id="679926.Mpet_2344"/>
<sequence>MKICVTSKGTGTDSAVEERFGRAPYFVFVDLESGESSTIENPLLNESGGVGPRIVQLIIKESADVVITGQLGGNATTALQASGVKVYTYGENGTVADAVSKYREGKLRQLI</sequence>
<protein>
    <submittedName>
        <fullName evidence="2">Dinitrogenase iron-molybdenum cofactor biosynthesis protein</fullName>
    </submittedName>
</protein>
<dbReference type="HOGENOM" id="CLU_104194_0_0_2"/>
<evidence type="ECO:0000313" key="2">
    <source>
        <dbReference type="EMBL" id="ADN37091.1"/>
    </source>
</evidence>
<name>E1RDA8_METP4</name>
<organism evidence="2 3">
    <name type="scientific">Methanolacinia petrolearia (strain DSM 11571 / OCM 486 / SEBR 4847)</name>
    <name type="common">Methanoplanus petrolearius</name>
    <dbReference type="NCBI Taxonomy" id="679926"/>
    <lineage>
        <taxon>Archaea</taxon>
        <taxon>Methanobacteriati</taxon>
        <taxon>Methanobacteriota</taxon>
        <taxon>Stenosarchaea group</taxon>
        <taxon>Methanomicrobia</taxon>
        <taxon>Methanomicrobiales</taxon>
        <taxon>Methanomicrobiaceae</taxon>
        <taxon>Methanolacinia</taxon>
    </lineage>
</organism>
<dbReference type="PANTHER" id="PTHR42983">
    <property type="entry name" value="DINITROGENASE IRON-MOLYBDENUM COFACTOR PROTEIN-RELATED"/>
    <property type="match status" value="1"/>
</dbReference>
<dbReference type="eggNOG" id="arCOG02734">
    <property type="taxonomic scope" value="Archaea"/>
</dbReference>
<dbReference type="SUPFAM" id="SSF53146">
    <property type="entry name" value="Nitrogenase accessory factor-like"/>
    <property type="match status" value="1"/>
</dbReference>
<dbReference type="InterPro" id="IPR036105">
    <property type="entry name" value="DiNase_FeMo-co_biosyn_sf"/>
</dbReference>
<dbReference type="RefSeq" id="WP_013330268.1">
    <property type="nucleotide sequence ID" value="NC_014507.1"/>
</dbReference>
<keyword evidence="3" id="KW-1185">Reference proteome</keyword>
<dbReference type="Proteomes" id="UP000006565">
    <property type="component" value="Chromosome"/>
</dbReference>
<dbReference type="GeneID" id="9744830"/>
<gene>
    <name evidence="2" type="ordered locus">Mpet_2344</name>
</gene>
<accession>E1RDA8</accession>
<evidence type="ECO:0000259" key="1">
    <source>
        <dbReference type="Pfam" id="PF02579"/>
    </source>
</evidence>
<dbReference type="Gene3D" id="3.30.420.130">
    <property type="entry name" value="Dinitrogenase iron-molybdenum cofactor biosynthesis domain"/>
    <property type="match status" value="1"/>
</dbReference>
<dbReference type="OrthoDB" id="25911at2157"/>
<evidence type="ECO:0000313" key="3">
    <source>
        <dbReference type="Proteomes" id="UP000006565"/>
    </source>
</evidence>
<feature type="domain" description="Dinitrogenase iron-molybdenum cofactor biosynthesis" evidence="1">
    <location>
        <begin position="13"/>
        <end position="103"/>
    </location>
</feature>
<dbReference type="Pfam" id="PF02579">
    <property type="entry name" value="Nitro_FeMo-Co"/>
    <property type="match status" value="1"/>
</dbReference>
<dbReference type="InterPro" id="IPR033913">
    <property type="entry name" value="MTH1175_dom"/>
</dbReference>
<dbReference type="PANTHER" id="PTHR42983:SF1">
    <property type="entry name" value="IRON-MOLYBDENUM PROTEIN"/>
    <property type="match status" value="1"/>
</dbReference>